<evidence type="ECO:0000313" key="3">
    <source>
        <dbReference type="Proteomes" id="UP000717696"/>
    </source>
</evidence>
<organism evidence="2 3">
    <name type="scientific">Dactylonectria estremocensis</name>
    <dbReference type="NCBI Taxonomy" id="1079267"/>
    <lineage>
        <taxon>Eukaryota</taxon>
        <taxon>Fungi</taxon>
        <taxon>Dikarya</taxon>
        <taxon>Ascomycota</taxon>
        <taxon>Pezizomycotina</taxon>
        <taxon>Sordariomycetes</taxon>
        <taxon>Hypocreomycetidae</taxon>
        <taxon>Hypocreales</taxon>
        <taxon>Nectriaceae</taxon>
        <taxon>Dactylonectria</taxon>
    </lineage>
</organism>
<name>A0A9P9EMD4_9HYPO</name>
<dbReference type="PANTHER" id="PTHR33112">
    <property type="entry name" value="DOMAIN PROTEIN, PUTATIVE-RELATED"/>
    <property type="match status" value="1"/>
</dbReference>
<dbReference type="PANTHER" id="PTHR33112:SF16">
    <property type="entry name" value="HETEROKARYON INCOMPATIBILITY DOMAIN-CONTAINING PROTEIN"/>
    <property type="match status" value="1"/>
</dbReference>
<dbReference type="Pfam" id="PF06985">
    <property type="entry name" value="HET"/>
    <property type="match status" value="1"/>
</dbReference>
<dbReference type="AlphaFoldDB" id="A0A9P9EMD4"/>
<keyword evidence="3" id="KW-1185">Reference proteome</keyword>
<reference evidence="2" key="1">
    <citation type="journal article" date="2021" name="Nat. Commun.">
        <title>Genetic determinants of endophytism in the Arabidopsis root mycobiome.</title>
        <authorList>
            <person name="Mesny F."/>
            <person name="Miyauchi S."/>
            <person name="Thiergart T."/>
            <person name="Pickel B."/>
            <person name="Atanasova L."/>
            <person name="Karlsson M."/>
            <person name="Huettel B."/>
            <person name="Barry K.W."/>
            <person name="Haridas S."/>
            <person name="Chen C."/>
            <person name="Bauer D."/>
            <person name="Andreopoulos W."/>
            <person name="Pangilinan J."/>
            <person name="LaButti K."/>
            <person name="Riley R."/>
            <person name="Lipzen A."/>
            <person name="Clum A."/>
            <person name="Drula E."/>
            <person name="Henrissat B."/>
            <person name="Kohler A."/>
            <person name="Grigoriev I.V."/>
            <person name="Martin F.M."/>
            <person name="Hacquard S."/>
        </authorList>
    </citation>
    <scope>NUCLEOTIDE SEQUENCE</scope>
    <source>
        <strain evidence="2">MPI-CAGE-AT-0021</strain>
    </source>
</reference>
<dbReference type="OrthoDB" id="5125733at2759"/>
<proteinExistence type="predicted"/>
<evidence type="ECO:0000313" key="2">
    <source>
        <dbReference type="EMBL" id="KAH7140323.1"/>
    </source>
</evidence>
<comment type="caution">
    <text evidence="2">The sequence shown here is derived from an EMBL/GenBank/DDBJ whole genome shotgun (WGS) entry which is preliminary data.</text>
</comment>
<protein>
    <submittedName>
        <fullName evidence="2">Heterokaryon incompatibility protein-domain-containing protein</fullName>
    </submittedName>
</protein>
<dbReference type="EMBL" id="JAGMUU010000013">
    <property type="protein sequence ID" value="KAH7140323.1"/>
    <property type="molecule type" value="Genomic_DNA"/>
</dbReference>
<gene>
    <name evidence="2" type="ORF">B0J13DRAFT_608723</name>
</gene>
<dbReference type="Proteomes" id="UP000717696">
    <property type="component" value="Unassembled WGS sequence"/>
</dbReference>
<dbReference type="InterPro" id="IPR010730">
    <property type="entry name" value="HET"/>
</dbReference>
<feature type="domain" description="Heterokaryon incompatibility" evidence="1">
    <location>
        <begin position="253"/>
        <end position="398"/>
    </location>
</feature>
<accession>A0A9P9EMD4</accession>
<sequence length="757" mass="84333">MPAVAFQPHSCKCCEKLVIRGTHTDQYVRHDVTSDKILFDFTLRDLRDGVAQGCKLCQWILSAEAISRHGYADLNPRTSNSDSPVDVGTYEVMCSVFDKDVDFHRSTLLEAALEGGDTAEDYTLLAATSPPFKMAIGYMSDVHSIQYFGLWDPKSKMIRCRTQNGLQSFAESGDPAMNEVSTRPVESSLQVALPAISLWLKECHHHHAKCRSMAKAVGGSGAKPLRLLHVETSGGPFRVHIQETKGLPVFPQYVALSYCWGGDQPVKLTTDTLAKFKVSIPVATLPLTLQDAVSVCVRLGYNYLWIDALCILQNSNTEKATEIAKMPFIYGRADVTITASRAGSVGEGFLHSRIPDSAKRSAFALPCVCSNGEVGKINLVDLATDPEPIESRGWTFQERLLSPRIVEFGSRQTRWTCQEDRYSDGITDGWRNEVEWSPTKLQLTTLRHSLSASDGPDIGMWYHLVNIYCERKLTQNSDRPLAISGVAEWFGTLVDDEYLAGIWKSHIHTGLLWAVPPLERLKHPQTFQGPSWSWLSVSSPIWVHYVHYKSWEPENLRVNLLSSTITLQNALARFGAVEEGTGVLTLEGRLALAEVYDLKTLRPDGNEIAYHDHEVKIFGRTIAGECNGLAAFYPDCEEVVQLIKGNNKMDVMALEILSMHEGPTWSSYGLVLQRRVDKVGGSAQTTPTFSRLGTFVFEVTGDNCQQDDESDEEWEERIQMELNWFKDLDLKGITVKIDGIAMSVVWGTGFSEMAGHP</sequence>
<evidence type="ECO:0000259" key="1">
    <source>
        <dbReference type="Pfam" id="PF06985"/>
    </source>
</evidence>